<feature type="domain" description="N-acetyltransferase" evidence="3">
    <location>
        <begin position="4"/>
        <end position="167"/>
    </location>
</feature>
<dbReference type="SUPFAM" id="SSF53383">
    <property type="entry name" value="PLP-dependent transferases"/>
    <property type="match status" value="1"/>
</dbReference>
<dbReference type="Pfam" id="PF00583">
    <property type="entry name" value="Acetyltransf_1"/>
    <property type="match status" value="1"/>
</dbReference>
<dbReference type="SUPFAM" id="SSF55729">
    <property type="entry name" value="Acyl-CoA N-acyltransferases (Nat)"/>
    <property type="match status" value="1"/>
</dbReference>
<keyword evidence="4" id="KW-0032">Aminotransferase</keyword>
<dbReference type="Proteomes" id="UP000247150">
    <property type="component" value="Unassembled WGS sequence"/>
</dbReference>
<sequence length="537" mass="61271">MNRIIYKIATQQDEFEQIHKLNYETFVEEIPQHEENENHQLVDKFHEENTYVIAKDGAEVVGMIAIRAERPYSLDSKLEELESYLPLHGNPCEIRLLSVKKAYRSTRVFYQLCTKLLDYCLEKGYTMALISGTVRQLKLYKHMGFMPFGPLLGHENARFQPMYLTKESFERSTKAFERLMSKNSLPRRELSFLPGPVPIHPKVKKAFSETAISHRSIEFKESLINLRIQLCDMTGANYAEVVVGTGTLSNDLVAAQLQNLSGNGLILANGEFGYRLIDHAKRFQLTFQTIEKKWNEPISLAEIEFAINHDPSIKWIWTVHCETSTGYLYDLEGIQSLCKKYGLELCVDACSTAGVVPLDLKETYLASTVSGKGFGSYPGLAIVFHREKIQSSNSVPRYLDLKMYEDHQSIPYTHSSNLVNALHEALKLVDYENIQSLSSKVRERLRAAGCDLLGDNRYSPGIITIRLPNGISSREFGDQCKKNGILISYESEYLLQRNWVQIALMGAQDEMAVRESLKILERIFASQIRNGYVYETI</sequence>
<dbReference type="PROSITE" id="PS51186">
    <property type="entry name" value="GNAT"/>
    <property type="match status" value="1"/>
</dbReference>
<dbReference type="PANTHER" id="PTHR21152">
    <property type="entry name" value="AMINOTRANSFERASE CLASS V"/>
    <property type="match status" value="1"/>
</dbReference>
<evidence type="ECO:0000313" key="4">
    <source>
        <dbReference type="EMBL" id="PWW32201.1"/>
    </source>
</evidence>
<comment type="caution">
    <text evidence="4">The sequence shown here is derived from an EMBL/GenBank/DDBJ whole genome shotgun (WGS) entry which is preliminary data.</text>
</comment>
<dbReference type="InterPro" id="IPR015424">
    <property type="entry name" value="PyrdxlP-dep_Trfase"/>
</dbReference>
<keyword evidence="2" id="KW-0663">Pyridoxal phosphate</keyword>
<dbReference type="GO" id="GO:0004760">
    <property type="term" value="F:L-serine-pyruvate transaminase activity"/>
    <property type="evidence" value="ECO:0007669"/>
    <property type="project" value="TreeGrafter"/>
</dbReference>
<name>A0A2V3A7P7_9BACI</name>
<dbReference type="InterPro" id="IPR015421">
    <property type="entry name" value="PyrdxlP-dep_Trfase_major"/>
</dbReference>
<organism evidence="4 5">
    <name type="scientific">Cytobacillus oceanisediminis</name>
    <dbReference type="NCBI Taxonomy" id="665099"/>
    <lineage>
        <taxon>Bacteria</taxon>
        <taxon>Bacillati</taxon>
        <taxon>Bacillota</taxon>
        <taxon>Bacilli</taxon>
        <taxon>Bacillales</taxon>
        <taxon>Bacillaceae</taxon>
        <taxon>Cytobacillus</taxon>
    </lineage>
</organism>
<dbReference type="PANTHER" id="PTHR21152:SF40">
    <property type="entry name" value="ALANINE--GLYOXYLATE AMINOTRANSFERASE"/>
    <property type="match status" value="1"/>
</dbReference>
<proteinExistence type="predicted"/>
<dbReference type="GO" id="GO:0008453">
    <property type="term" value="F:alanine-glyoxylate transaminase activity"/>
    <property type="evidence" value="ECO:0007669"/>
    <property type="project" value="TreeGrafter"/>
</dbReference>
<dbReference type="OrthoDB" id="389074at2"/>
<dbReference type="GO" id="GO:0016747">
    <property type="term" value="F:acyltransferase activity, transferring groups other than amino-acyl groups"/>
    <property type="evidence" value="ECO:0007669"/>
    <property type="project" value="InterPro"/>
</dbReference>
<protein>
    <submittedName>
        <fullName evidence="4">Aspartate aminotransferase-like enzyme</fullName>
    </submittedName>
</protein>
<dbReference type="RefSeq" id="WP_110063163.1">
    <property type="nucleotide sequence ID" value="NZ_QGTW01000001.1"/>
</dbReference>
<dbReference type="InterPro" id="IPR016181">
    <property type="entry name" value="Acyl_CoA_acyltransferase"/>
</dbReference>
<dbReference type="GO" id="GO:0019265">
    <property type="term" value="P:glycine biosynthetic process, by transamination of glyoxylate"/>
    <property type="evidence" value="ECO:0007669"/>
    <property type="project" value="TreeGrafter"/>
</dbReference>
<dbReference type="AlphaFoldDB" id="A0A2V3A7P7"/>
<evidence type="ECO:0000256" key="1">
    <source>
        <dbReference type="ARBA" id="ARBA00001933"/>
    </source>
</evidence>
<dbReference type="EMBL" id="QGTW01000001">
    <property type="protein sequence ID" value="PWW32201.1"/>
    <property type="molecule type" value="Genomic_DNA"/>
</dbReference>
<dbReference type="InterPro" id="IPR015422">
    <property type="entry name" value="PyrdxlP-dep_Trfase_small"/>
</dbReference>
<dbReference type="Pfam" id="PF00266">
    <property type="entry name" value="Aminotran_5"/>
    <property type="match status" value="1"/>
</dbReference>
<evidence type="ECO:0000259" key="3">
    <source>
        <dbReference type="PROSITE" id="PS51186"/>
    </source>
</evidence>
<reference evidence="4 5" key="1">
    <citation type="submission" date="2018-05" db="EMBL/GenBank/DDBJ databases">
        <title>Freshwater and sediment microbial communities from various areas in North America, analyzing microbe dynamics in response to fracking.</title>
        <authorList>
            <person name="Lamendella R."/>
        </authorList>
    </citation>
    <scope>NUCLEOTIDE SEQUENCE [LARGE SCALE GENOMIC DNA]</scope>
    <source>
        <strain evidence="4 5">15_TX</strain>
    </source>
</reference>
<comment type="cofactor">
    <cofactor evidence="1">
        <name>pyridoxal 5'-phosphate</name>
        <dbReference type="ChEBI" id="CHEBI:597326"/>
    </cofactor>
</comment>
<keyword evidence="4" id="KW-0808">Transferase</keyword>
<accession>A0A2V3A7P7</accession>
<dbReference type="Gene3D" id="3.90.1150.10">
    <property type="entry name" value="Aspartate Aminotransferase, domain 1"/>
    <property type="match status" value="1"/>
</dbReference>
<dbReference type="InterPro" id="IPR000192">
    <property type="entry name" value="Aminotrans_V_dom"/>
</dbReference>
<dbReference type="InterPro" id="IPR000182">
    <property type="entry name" value="GNAT_dom"/>
</dbReference>
<evidence type="ECO:0000313" key="5">
    <source>
        <dbReference type="Proteomes" id="UP000247150"/>
    </source>
</evidence>
<evidence type="ECO:0000256" key="2">
    <source>
        <dbReference type="ARBA" id="ARBA00022898"/>
    </source>
</evidence>
<dbReference type="Gene3D" id="3.40.640.10">
    <property type="entry name" value="Type I PLP-dependent aspartate aminotransferase-like (Major domain)"/>
    <property type="match status" value="1"/>
</dbReference>
<gene>
    <name evidence="4" type="ORF">DFO73_101464</name>
</gene>
<dbReference type="Gene3D" id="3.40.630.30">
    <property type="match status" value="1"/>
</dbReference>